<comment type="caution">
    <text evidence="1">The sequence shown here is derived from an EMBL/GenBank/DDBJ whole genome shotgun (WGS) entry which is preliminary data.</text>
</comment>
<dbReference type="AlphaFoldDB" id="A0A5B6WFD9"/>
<accession>A0A5B6WFD9</accession>
<organism evidence="1 2">
    <name type="scientific">Gossypium australe</name>
    <dbReference type="NCBI Taxonomy" id="47621"/>
    <lineage>
        <taxon>Eukaryota</taxon>
        <taxon>Viridiplantae</taxon>
        <taxon>Streptophyta</taxon>
        <taxon>Embryophyta</taxon>
        <taxon>Tracheophyta</taxon>
        <taxon>Spermatophyta</taxon>
        <taxon>Magnoliopsida</taxon>
        <taxon>eudicotyledons</taxon>
        <taxon>Gunneridae</taxon>
        <taxon>Pentapetalae</taxon>
        <taxon>rosids</taxon>
        <taxon>malvids</taxon>
        <taxon>Malvales</taxon>
        <taxon>Malvaceae</taxon>
        <taxon>Malvoideae</taxon>
        <taxon>Gossypium</taxon>
    </lineage>
</organism>
<sequence>MDRRSTTGYCSVVSQGAKSKYRAMTQSVCEIMMSWNLKSLHQQNCDVTIKYFMSEPSILKSTATSFMRRFNKSSYRQVMSEWGIN</sequence>
<gene>
    <name evidence="1" type="ORF">EPI10_020590</name>
</gene>
<protein>
    <submittedName>
        <fullName evidence="1">Uncharacterized protein</fullName>
    </submittedName>
</protein>
<evidence type="ECO:0000313" key="2">
    <source>
        <dbReference type="Proteomes" id="UP000325315"/>
    </source>
</evidence>
<reference evidence="2" key="1">
    <citation type="journal article" date="2019" name="Plant Biotechnol. J.">
        <title>Genome sequencing of the Australian wild diploid species Gossypium australe highlights disease resistance and delayed gland morphogenesis.</title>
        <authorList>
            <person name="Cai Y."/>
            <person name="Cai X."/>
            <person name="Wang Q."/>
            <person name="Wang P."/>
            <person name="Zhang Y."/>
            <person name="Cai C."/>
            <person name="Xu Y."/>
            <person name="Wang K."/>
            <person name="Zhou Z."/>
            <person name="Wang C."/>
            <person name="Geng S."/>
            <person name="Li B."/>
            <person name="Dong Q."/>
            <person name="Hou Y."/>
            <person name="Wang H."/>
            <person name="Ai P."/>
            <person name="Liu Z."/>
            <person name="Yi F."/>
            <person name="Sun M."/>
            <person name="An G."/>
            <person name="Cheng J."/>
            <person name="Zhang Y."/>
            <person name="Shi Q."/>
            <person name="Xie Y."/>
            <person name="Shi X."/>
            <person name="Chang Y."/>
            <person name="Huang F."/>
            <person name="Chen Y."/>
            <person name="Hong S."/>
            <person name="Mi L."/>
            <person name="Sun Q."/>
            <person name="Zhang L."/>
            <person name="Zhou B."/>
            <person name="Peng R."/>
            <person name="Zhang X."/>
            <person name="Liu F."/>
        </authorList>
    </citation>
    <scope>NUCLEOTIDE SEQUENCE [LARGE SCALE GENOMIC DNA]</scope>
    <source>
        <strain evidence="2">cv. PA1801</strain>
    </source>
</reference>
<keyword evidence="2" id="KW-1185">Reference proteome</keyword>
<evidence type="ECO:0000313" key="1">
    <source>
        <dbReference type="EMBL" id="KAA3480133.1"/>
    </source>
</evidence>
<name>A0A5B6WFD9_9ROSI</name>
<dbReference type="Proteomes" id="UP000325315">
    <property type="component" value="Unassembled WGS sequence"/>
</dbReference>
<dbReference type="EMBL" id="SMMG02000003">
    <property type="protein sequence ID" value="KAA3480133.1"/>
    <property type="molecule type" value="Genomic_DNA"/>
</dbReference>
<proteinExistence type="predicted"/>